<dbReference type="RefSeq" id="WP_258215063.1">
    <property type="nucleotide sequence ID" value="NZ_JANQBD010000015.1"/>
</dbReference>
<accession>A0ABT1YJY4</accession>
<reference evidence="1 2" key="1">
    <citation type="submission" date="2022-08" db="EMBL/GenBank/DDBJ databases">
        <title>Paenibacillus endoradicis sp. nov., Paenibacillus radicibacter sp. nov and Paenibacillus pararadicis sp. nov., three cold-adapted plant growth-promoting bacteria isolated from root of Larix gmelinii in Great Khingan.</title>
        <authorList>
            <person name="Xue H."/>
        </authorList>
    </citation>
    <scope>NUCLEOTIDE SEQUENCE [LARGE SCALE GENOMIC DNA]</scope>
    <source>
        <strain evidence="1 2">N5-1-1-5</strain>
    </source>
</reference>
<keyword evidence="2" id="KW-1185">Reference proteome</keyword>
<dbReference type="EMBL" id="JANQBD010000015">
    <property type="protein sequence ID" value="MCR8633487.1"/>
    <property type="molecule type" value="Genomic_DNA"/>
</dbReference>
<organism evidence="1 2">
    <name type="scientific">Paenibacillus radicis</name>
    <name type="common">ex Xue et al. 2023</name>
    <dbReference type="NCBI Taxonomy" id="2972489"/>
    <lineage>
        <taxon>Bacteria</taxon>
        <taxon>Bacillati</taxon>
        <taxon>Bacillota</taxon>
        <taxon>Bacilli</taxon>
        <taxon>Bacillales</taxon>
        <taxon>Paenibacillaceae</taxon>
        <taxon>Paenibacillus</taxon>
    </lineage>
</organism>
<sequence>MTTVRVLVDAVGDYNAGDIVKDAPAGLIGIALFGTRNAATGQLLAQIVDEEFKEHDPVEWKVREQELLTQLEYAKNREAELLAQLAEKDEPDEVLSGLKTTAKALKIAGYTKMSADELKTAIEAAGGAGDDK</sequence>
<proteinExistence type="predicted"/>
<name>A0ABT1YJY4_9BACL</name>
<gene>
    <name evidence="1" type="ORF">NV381_20085</name>
</gene>
<evidence type="ECO:0000313" key="1">
    <source>
        <dbReference type="EMBL" id="MCR8633487.1"/>
    </source>
</evidence>
<dbReference type="Proteomes" id="UP001300012">
    <property type="component" value="Unassembled WGS sequence"/>
</dbReference>
<protein>
    <submittedName>
        <fullName evidence="1">Uncharacterized protein</fullName>
    </submittedName>
</protein>
<comment type="caution">
    <text evidence="1">The sequence shown here is derived from an EMBL/GenBank/DDBJ whole genome shotgun (WGS) entry which is preliminary data.</text>
</comment>
<evidence type="ECO:0000313" key="2">
    <source>
        <dbReference type="Proteomes" id="UP001300012"/>
    </source>
</evidence>